<evidence type="ECO:0000256" key="2">
    <source>
        <dbReference type="ARBA" id="ARBA00022490"/>
    </source>
</evidence>
<dbReference type="AlphaFoldDB" id="A0A158DEI5"/>
<evidence type="ECO:0000313" key="7">
    <source>
        <dbReference type="Proteomes" id="UP000054851"/>
    </source>
</evidence>
<evidence type="ECO:0000256" key="4">
    <source>
        <dbReference type="ARBA" id="ARBA00023186"/>
    </source>
</evidence>
<keyword evidence="6" id="KW-0966">Cell projection</keyword>
<evidence type="ECO:0000256" key="5">
    <source>
        <dbReference type="ARBA" id="ARBA00093797"/>
    </source>
</evidence>
<dbReference type="InterPro" id="IPR008622">
    <property type="entry name" value="FliT"/>
</dbReference>
<accession>A0A158DEI5</accession>
<proteinExistence type="predicted"/>
<dbReference type="Gene3D" id="1.20.58.380">
    <property type="entry name" value="Flagellar protein flit"/>
    <property type="match status" value="1"/>
</dbReference>
<gene>
    <name evidence="6" type="ORF">AWB79_06863</name>
</gene>
<keyword evidence="2" id="KW-0963">Cytoplasm</keyword>
<dbReference type="Proteomes" id="UP000054851">
    <property type="component" value="Unassembled WGS sequence"/>
</dbReference>
<keyword evidence="7" id="KW-1185">Reference proteome</keyword>
<dbReference type="STRING" id="1777140.AWB79_06863"/>
<evidence type="ECO:0000256" key="3">
    <source>
        <dbReference type="ARBA" id="ARBA00022795"/>
    </source>
</evidence>
<keyword evidence="6" id="KW-0282">Flagellum</keyword>
<dbReference type="Pfam" id="PF05400">
    <property type="entry name" value="FliT"/>
    <property type="match status" value="1"/>
</dbReference>
<evidence type="ECO:0000313" key="6">
    <source>
        <dbReference type="EMBL" id="SAK92820.1"/>
    </source>
</evidence>
<keyword evidence="4" id="KW-0143">Chaperone</keyword>
<protein>
    <recommendedName>
        <fullName evidence="5">Flagellar protein FliT</fullName>
    </recommendedName>
</protein>
<keyword evidence="3" id="KW-1005">Bacterial flagellum biogenesis</keyword>
<comment type="subcellular location">
    <subcellularLocation>
        <location evidence="1">Cytoplasm</location>
        <location evidence="1">Cytosol</location>
    </subcellularLocation>
</comment>
<sequence>MTGKRVDCLKRMKTTQEYFAHYEAIAAVSGQMLVAARGGEWSELKALQGTYRELIEQLKEADSGSELDESARARKLDLVKKILADDAAIRDLTSPSLARLSALFSVNNPARVLKKMIGLR</sequence>
<dbReference type="GO" id="GO:0044781">
    <property type="term" value="P:bacterial-type flagellum organization"/>
    <property type="evidence" value="ECO:0007669"/>
    <property type="project" value="UniProtKB-KW"/>
</dbReference>
<reference evidence="6" key="1">
    <citation type="submission" date="2016-01" db="EMBL/GenBank/DDBJ databases">
        <authorList>
            <person name="Peeters C."/>
        </authorList>
    </citation>
    <scope>NUCLEOTIDE SEQUENCE</scope>
    <source>
        <strain evidence="6">LMG 29322</strain>
    </source>
</reference>
<comment type="caution">
    <text evidence="6">The sequence shown here is derived from an EMBL/GenBank/DDBJ whole genome shotgun (WGS) entry which is preliminary data.</text>
</comment>
<name>A0A158DEI5_9BURK</name>
<dbReference type="EMBL" id="FCOA02000041">
    <property type="protein sequence ID" value="SAK92820.1"/>
    <property type="molecule type" value="Genomic_DNA"/>
</dbReference>
<organism evidence="6 7">
    <name type="scientific">Caballeronia hypogeia</name>
    <dbReference type="NCBI Taxonomy" id="1777140"/>
    <lineage>
        <taxon>Bacteria</taxon>
        <taxon>Pseudomonadati</taxon>
        <taxon>Pseudomonadota</taxon>
        <taxon>Betaproteobacteria</taxon>
        <taxon>Burkholderiales</taxon>
        <taxon>Burkholderiaceae</taxon>
        <taxon>Caballeronia</taxon>
    </lineage>
</organism>
<keyword evidence="6" id="KW-0969">Cilium</keyword>
<evidence type="ECO:0000256" key="1">
    <source>
        <dbReference type="ARBA" id="ARBA00004514"/>
    </source>
</evidence>